<dbReference type="HAMAP" id="MF_01054">
    <property type="entry name" value="UPF0237"/>
    <property type="match status" value="1"/>
</dbReference>
<dbReference type="RefSeq" id="WP_056948313.1">
    <property type="nucleotide sequence ID" value="NZ_AZEE01000029.1"/>
</dbReference>
<proteinExistence type="inferred from homology"/>
<dbReference type="PATRIC" id="fig|1423776.4.peg.1415"/>
<feature type="domain" description="ACT" evidence="2">
    <location>
        <begin position="4"/>
        <end position="78"/>
    </location>
</feature>
<dbReference type="AlphaFoldDB" id="A0A0R1LYH6"/>
<dbReference type="InterPro" id="IPR045865">
    <property type="entry name" value="ACT-like_dom_sf"/>
</dbReference>
<dbReference type="NCBIfam" id="NF001220">
    <property type="entry name" value="PRK00194.1"/>
    <property type="match status" value="1"/>
</dbReference>
<dbReference type="SUPFAM" id="SSF55021">
    <property type="entry name" value="ACT-like"/>
    <property type="match status" value="1"/>
</dbReference>
<comment type="caution">
    <text evidence="3">The sequence shown here is derived from an EMBL/GenBank/DDBJ whole genome shotgun (WGS) entry which is preliminary data.</text>
</comment>
<name>A0A0R1LYH6_9LACO</name>
<dbReference type="OrthoDB" id="9803078at2"/>
<dbReference type="STRING" id="1423776.FD04_GL001396"/>
<dbReference type="InterPro" id="IPR050990">
    <property type="entry name" value="UPF0237/GcvR_regulator"/>
</dbReference>
<accession>A0A0R1LYH6</accession>
<keyword evidence="4" id="KW-1185">Reference proteome</keyword>
<dbReference type="EMBL" id="AZEE01000029">
    <property type="protein sequence ID" value="KRK97378.1"/>
    <property type="molecule type" value="Genomic_DNA"/>
</dbReference>
<sequence length="89" mass="9672">MKAIITVIGQDQIGIVAAVSKQLANLNINIIDITQTLMHGSFTMVLMGEWDDGQTSFATAQTALADLGKSLNLDIRIQRQALFDAIQKL</sequence>
<dbReference type="InterPro" id="IPR022986">
    <property type="entry name" value="UPF0237_ACT"/>
</dbReference>
<dbReference type="InterPro" id="IPR002912">
    <property type="entry name" value="ACT_dom"/>
</dbReference>
<dbReference type="Pfam" id="PF13740">
    <property type="entry name" value="ACT_6"/>
    <property type="match status" value="1"/>
</dbReference>
<protein>
    <recommendedName>
        <fullName evidence="1">UPF0237 protein FD04_GL001396</fullName>
    </recommendedName>
</protein>
<dbReference type="PANTHER" id="PTHR34875:SF6">
    <property type="entry name" value="UPF0237 PROTEIN MJ1558"/>
    <property type="match status" value="1"/>
</dbReference>
<dbReference type="Proteomes" id="UP000051160">
    <property type="component" value="Unassembled WGS sequence"/>
</dbReference>
<evidence type="ECO:0000313" key="4">
    <source>
        <dbReference type="Proteomes" id="UP000051160"/>
    </source>
</evidence>
<gene>
    <name evidence="3" type="ORF">FD04_GL001396</name>
</gene>
<comment type="similarity">
    <text evidence="1">Belongs to the UPF0237 family.</text>
</comment>
<dbReference type="PROSITE" id="PS51671">
    <property type="entry name" value="ACT"/>
    <property type="match status" value="1"/>
</dbReference>
<evidence type="ECO:0000313" key="3">
    <source>
        <dbReference type="EMBL" id="KRK97378.1"/>
    </source>
</evidence>
<dbReference type="CDD" id="cd04872">
    <property type="entry name" value="ACT_1ZPV"/>
    <property type="match status" value="1"/>
</dbReference>
<dbReference type="PANTHER" id="PTHR34875">
    <property type="entry name" value="UPF0237 PROTEIN MJ1558"/>
    <property type="match status" value="1"/>
</dbReference>
<evidence type="ECO:0000256" key="1">
    <source>
        <dbReference type="HAMAP-Rule" id="MF_01054"/>
    </source>
</evidence>
<organism evidence="3 4">
    <name type="scientific">Secundilactobacillus odoratitofui DSM 19909 = JCM 15043</name>
    <dbReference type="NCBI Taxonomy" id="1423776"/>
    <lineage>
        <taxon>Bacteria</taxon>
        <taxon>Bacillati</taxon>
        <taxon>Bacillota</taxon>
        <taxon>Bacilli</taxon>
        <taxon>Lactobacillales</taxon>
        <taxon>Lactobacillaceae</taxon>
        <taxon>Secundilactobacillus</taxon>
    </lineage>
</organism>
<reference evidence="3 4" key="1">
    <citation type="journal article" date="2015" name="Genome Announc.">
        <title>Expanding the biotechnology potential of lactobacilli through comparative genomics of 213 strains and associated genera.</title>
        <authorList>
            <person name="Sun Z."/>
            <person name="Harris H.M."/>
            <person name="McCann A."/>
            <person name="Guo C."/>
            <person name="Argimon S."/>
            <person name="Zhang W."/>
            <person name="Yang X."/>
            <person name="Jeffery I.B."/>
            <person name="Cooney J.C."/>
            <person name="Kagawa T.F."/>
            <person name="Liu W."/>
            <person name="Song Y."/>
            <person name="Salvetti E."/>
            <person name="Wrobel A."/>
            <person name="Rasinkangas P."/>
            <person name="Parkhill J."/>
            <person name="Rea M.C."/>
            <person name="O'Sullivan O."/>
            <person name="Ritari J."/>
            <person name="Douillard F.P."/>
            <person name="Paul Ross R."/>
            <person name="Yang R."/>
            <person name="Briner A.E."/>
            <person name="Felis G.E."/>
            <person name="de Vos W.M."/>
            <person name="Barrangou R."/>
            <person name="Klaenhammer T.R."/>
            <person name="Caufield P.W."/>
            <person name="Cui Y."/>
            <person name="Zhang H."/>
            <person name="O'Toole P.W."/>
        </authorList>
    </citation>
    <scope>NUCLEOTIDE SEQUENCE [LARGE SCALE GENOMIC DNA]</scope>
    <source>
        <strain evidence="3 4">DSM 19909</strain>
    </source>
</reference>
<evidence type="ECO:0000259" key="2">
    <source>
        <dbReference type="PROSITE" id="PS51671"/>
    </source>
</evidence>
<dbReference type="Gene3D" id="3.30.70.260">
    <property type="match status" value="1"/>
</dbReference>